<accession>A0A1E5UB46</accession>
<evidence type="ECO:0000313" key="2">
    <source>
        <dbReference type="EMBL" id="OEL10149.1"/>
    </source>
</evidence>
<dbReference type="OrthoDB" id="1272877at2"/>
<gene>
    <name evidence="2" type="ORF">BHF72_0843</name>
    <name evidence="3" type="ORF">C3729_10645</name>
</gene>
<reference evidence="2 4" key="1">
    <citation type="submission" date="2016-09" db="EMBL/GenBank/DDBJ databases">
        <authorList>
            <person name="Capua I."/>
            <person name="De Benedictis P."/>
            <person name="Joannis T."/>
            <person name="Lombin L.H."/>
            <person name="Cattoli G."/>
        </authorList>
    </citation>
    <scope>NUCLEOTIDE SEQUENCE [LARGE SCALE GENOMIC DNA]</scope>
    <source>
        <strain evidence="2 4">NRS-1</strain>
    </source>
</reference>
<evidence type="ECO:0000313" key="5">
    <source>
        <dbReference type="Proteomes" id="UP000238565"/>
    </source>
</evidence>
<name>A0A1E5UB46_9FLAO</name>
<dbReference type="Proteomes" id="UP000238565">
    <property type="component" value="Unassembled WGS sequence"/>
</dbReference>
<evidence type="ECO:0000256" key="1">
    <source>
        <dbReference type="SAM" id="SignalP"/>
    </source>
</evidence>
<dbReference type="RefSeq" id="WP_069800696.1">
    <property type="nucleotide sequence ID" value="NZ_CP034157.1"/>
</dbReference>
<feature type="chain" id="PRO_5036018370" description="Lipoprotein" evidence="1">
    <location>
        <begin position="20"/>
        <end position="173"/>
    </location>
</feature>
<evidence type="ECO:0000313" key="3">
    <source>
        <dbReference type="EMBL" id="PPZ90873.1"/>
    </source>
</evidence>
<sequence length="173" mass="18064">MKNLILSAFVIAATTVSCGTVQSIVQNTVPYTTNVLVSSGVPGNQEISVTSSATSFAQYVGAGTSMVQDIRISSAKATATNLSTNGELGIFKSIKVYLSGNNTGEILVAQRTDIGSNIGNTLNLDPDTSKILDQIVKSGSVKARVAYVLKNTATNDTNLTISMRFSSIPAPNQ</sequence>
<comment type="caution">
    <text evidence="2">The sequence shown here is derived from an EMBL/GenBank/DDBJ whole genome shotgun (WGS) entry which is preliminary data.</text>
</comment>
<dbReference type="STRING" id="237258.SAMN04489756_103115"/>
<feature type="signal peptide" evidence="1">
    <location>
        <begin position="1"/>
        <end position="19"/>
    </location>
</feature>
<organism evidence="2 4">
    <name type="scientific">Cloacibacterium normanense</name>
    <dbReference type="NCBI Taxonomy" id="237258"/>
    <lineage>
        <taxon>Bacteria</taxon>
        <taxon>Pseudomonadati</taxon>
        <taxon>Bacteroidota</taxon>
        <taxon>Flavobacteriia</taxon>
        <taxon>Flavobacteriales</taxon>
        <taxon>Weeksellaceae</taxon>
    </lineage>
</organism>
<keyword evidence="1" id="KW-0732">Signal</keyword>
<evidence type="ECO:0008006" key="6">
    <source>
        <dbReference type="Google" id="ProtNLM"/>
    </source>
</evidence>
<dbReference type="AlphaFoldDB" id="A0A1E5UB46"/>
<dbReference type="KEGG" id="cnr:EB819_09335"/>
<reference evidence="3 5" key="2">
    <citation type="submission" date="2018-02" db="EMBL/GenBank/DDBJ databases">
        <title>Draft genome sequence of bacterial isolates from marine environment.</title>
        <authorList>
            <person name="Singh S.K."/>
            <person name="Hill R."/>
            <person name="Major S."/>
            <person name="Cai H."/>
            <person name="Li Y."/>
        </authorList>
    </citation>
    <scope>NUCLEOTIDE SEQUENCE [LARGE SCALE GENOMIC DNA]</scope>
    <source>
        <strain evidence="3 5">IMET F</strain>
    </source>
</reference>
<dbReference type="EMBL" id="PTPZ01000007">
    <property type="protein sequence ID" value="PPZ90873.1"/>
    <property type="molecule type" value="Genomic_DNA"/>
</dbReference>
<dbReference type="PROSITE" id="PS51257">
    <property type="entry name" value="PROKAR_LIPOPROTEIN"/>
    <property type="match status" value="1"/>
</dbReference>
<evidence type="ECO:0000313" key="4">
    <source>
        <dbReference type="Proteomes" id="UP000095601"/>
    </source>
</evidence>
<proteinExistence type="predicted"/>
<keyword evidence="4" id="KW-1185">Reference proteome</keyword>
<protein>
    <recommendedName>
        <fullName evidence="6">Lipoprotein</fullName>
    </recommendedName>
</protein>
<dbReference type="EMBL" id="MKGI01000079">
    <property type="protein sequence ID" value="OEL10149.1"/>
    <property type="molecule type" value="Genomic_DNA"/>
</dbReference>
<dbReference type="Proteomes" id="UP000095601">
    <property type="component" value="Unassembled WGS sequence"/>
</dbReference>